<name>A0AAD1GYR9_MYCXE</name>
<dbReference type="KEGG" id="mxe:MYXE_09690"/>
<sequence length="110" mass="12145">MPVSTQEKVAALSRDFGSQRRLAELLGVNAAQITRWRRGEGIDDINAGRVDLLDLVMARLLRLYSGAAAERWLVGMNPSLGGRRPIDLIRRDQTREVLDAIANEQAGSFA</sequence>
<feature type="domain" description="Antitoxin Xre/MbcA/ParS-like toxin-binding" evidence="1">
    <location>
        <begin position="67"/>
        <end position="101"/>
    </location>
</feature>
<reference evidence="2 3" key="1">
    <citation type="submission" date="2019-12" db="EMBL/GenBank/DDBJ databases">
        <title>Complete genome sequence of Mycolicibacterium xenopi str. JCM15661T.</title>
        <authorList>
            <person name="Yoshida M."/>
            <person name="Fukano H."/>
            <person name="Asakura T."/>
            <person name="Hoshino Y."/>
        </authorList>
    </citation>
    <scope>NUCLEOTIDE SEQUENCE [LARGE SCALE GENOMIC DNA]</scope>
    <source>
        <strain evidence="2 3">JCM 15661T</strain>
    </source>
</reference>
<evidence type="ECO:0000313" key="2">
    <source>
        <dbReference type="EMBL" id="BBU21180.1"/>
    </source>
</evidence>
<dbReference type="EMBL" id="AP022314">
    <property type="protein sequence ID" value="BBU21180.1"/>
    <property type="molecule type" value="Genomic_DNA"/>
</dbReference>
<protein>
    <recommendedName>
        <fullName evidence="1">Antitoxin Xre/MbcA/ParS-like toxin-binding domain-containing protein</fullName>
    </recommendedName>
</protein>
<dbReference type="Pfam" id="PF09722">
    <property type="entry name" value="Xre_MbcA_ParS_C"/>
    <property type="match status" value="1"/>
</dbReference>
<evidence type="ECO:0000313" key="3">
    <source>
        <dbReference type="Proteomes" id="UP000464624"/>
    </source>
</evidence>
<accession>A0AAD1GYR9</accession>
<dbReference type="RefSeq" id="WP_003922519.1">
    <property type="nucleotide sequence ID" value="NZ_AP022314.1"/>
</dbReference>
<proteinExistence type="predicted"/>
<dbReference type="Proteomes" id="UP000464624">
    <property type="component" value="Chromosome"/>
</dbReference>
<dbReference type="AlphaFoldDB" id="A0AAD1GYR9"/>
<gene>
    <name evidence="2" type="ORF">MYXE_09690</name>
</gene>
<dbReference type="InterPro" id="IPR024467">
    <property type="entry name" value="Xre/MbcA/ParS-like_toxin-bd"/>
</dbReference>
<evidence type="ECO:0000259" key="1">
    <source>
        <dbReference type="Pfam" id="PF09722"/>
    </source>
</evidence>
<organism evidence="2 3">
    <name type="scientific">Mycobacterium xenopi</name>
    <dbReference type="NCBI Taxonomy" id="1789"/>
    <lineage>
        <taxon>Bacteria</taxon>
        <taxon>Bacillati</taxon>
        <taxon>Actinomycetota</taxon>
        <taxon>Actinomycetes</taxon>
        <taxon>Mycobacteriales</taxon>
        <taxon>Mycobacteriaceae</taxon>
        <taxon>Mycobacterium</taxon>
    </lineage>
</organism>